<dbReference type="OMA" id="MNDNPYI"/>
<name>A0A8S1PED3_PARPR</name>
<reference evidence="3" key="1">
    <citation type="submission" date="2021-01" db="EMBL/GenBank/DDBJ databases">
        <authorList>
            <consortium name="Genoscope - CEA"/>
            <person name="William W."/>
        </authorList>
    </citation>
    <scope>NUCLEOTIDE SEQUENCE</scope>
</reference>
<evidence type="ECO:0000259" key="2">
    <source>
        <dbReference type="Pfam" id="PF13499"/>
    </source>
</evidence>
<organism evidence="3 4">
    <name type="scientific">Paramecium primaurelia</name>
    <dbReference type="NCBI Taxonomy" id="5886"/>
    <lineage>
        <taxon>Eukaryota</taxon>
        <taxon>Sar</taxon>
        <taxon>Alveolata</taxon>
        <taxon>Ciliophora</taxon>
        <taxon>Intramacronucleata</taxon>
        <taxon>Oligohymenophorea</taxon>
        <taxon>Peniculida</taxon>
        <taxon>Parameciidae</taxon>
        <taxon>Paramecium</taxon>
    </lineage>
</organism>
<evidence type="ECO:0000256" key="1">
    <source>
        <dbReference type="SAM" id="MobiDB-lite"/>
    </source>
</evidence>
<protein>
    <recommendedName>
        <fullName evidence="2">EF-hand domain-containing protein</fullName>
    </recommendedName>
</protein>
<dbReference type="AlphaFoldDB" id="A0A8S1PED3"/>
<feature type="region of interest" description="Disordered" evidence="1">
    <location>
        <begin position="1"/>
        <end position="31"/>
    </location>
</feature>
<dbReference type="PROSITE" id="PS00018">
    <property type="entry name" value="EF_HAND_1"/>
    <property type="match status" value="1"/>
</dbReference>
<sequence length="233" mass="27526">MNSTQQPSNTTPNQMRQHSKSFSVSATQKLSQQQKKIERSYEEIIAEKQLSNVEQQRLTSVFNYLLTFNNEKIKLSEPGITAETLMNALEKVDYILPIKEAELFIWEIDEDGDKVIQFYEFQMMYKRCIFDPTLLEPRNLFNIVQFFMYDKAKHGKITVEDTLELLFVRHGRGGLDEEIQAIFGREEKNSDGTEKTLSFTEYYEKTRIRDFQRRKEAEQARKEVKLPLLDDKK</sequence>
<dbReference type="GO" id="GO:0005509">
    <property type="term" value="F:calcium ion binding"/>
    <property type="evidence" value="ECO:0007669"/>
    <property type="project" value="InterPro"/>
</dbReference>
<dbReference type="InterPro" id="IPR002048">
    <property type="entry name" value="EF_hand_dom"/>
</dbReference>
<comment type="caution">
    <text evidence="3">The sequence shown here is derived from an EMBL/GenBank/DDBJ whole genome shotgun (WGS) entry which is preliminary data.</text>
</comment>
<dbReference type="Proteomes" id="UP000688137">
    <property type="component" value="Unassembled WGS sequence"/>
</dbReference>
<keyword evidence="4" id="KW-1185">Reference proteome</keyword>
<evidence type="ECO:0000313" key="3">
    <source>
        <dbReference type="EMBL" id="CAD8101435.1"/>
    </source>
</evidence>
<dbReference type="InterPro" id="IPR018247">
    <property type="entry name" value="EF_Hand_1_Ca_BS"/>
</dbReference>
<accession>A0A8S1PED3</accession>
<dbReference type="EMBL" id="CAJJDM010000118">
    <property type="protein sequence ID" value="CAD8101435.1"/>
    <property type="molecule type" value="Genomic_DNA"/>
</dbReference>
<proteinExistence type="predicted"/>
<gene>
    <name evidence="3" type="ORF">PPRIM_AZ9-3.1.T1150110</name>
</gene>
<dbReference type="Pfam" id="PF13499">
    <property type="entry name" value="EF-hand_7"/>
    <property type="match status" value="1"/>
</dbReference>
<evidence type="ECO:0000313" key="4">
    <source>
        <dbReference type="Proteomes" id="UP000688137"/>
    </source>
</evidence>
<feature type="domain" description="EF-hand" evidence="2">
    <location>
        <begin position="146"/>
        <end position="205"/>
    </location>
</feature>